<dbReference type="Pfam" id="PF04519">
    <property type="entry name" value="Bactofilin"/>
    <property type="match status" value="1"/>
</dbReference>
<evidence type="ECO:0000313" key="2">
    <source>
        <dbReference type="EMBL" id="ABL60947.1"/>
    </source>
</evidence>
<evidence type="ECO:0000256" key="1">
    <source>
        <dbReference type="ARBA" id="ARBA00044755"/>
    </source>
</evidence>
<protein>
    <submittedName>
        <fullName evidence="2">Membrane protein</fullName>
    </submittedName>
</protein>
<dbReference type="EMBL" id="EF100190">
    <property type="protein sequence ID" value="ABL60947.1"/>
    <property type="molecule type" value="Genomic_DNA"/>
</dbReference>
<name>A4GID7_9BACT</name>
<dbReference type="PANTHER" id="PTHR35024">
    <property type="entry name" value="HYPOTHETICAL CYTOSOLIC PROTEIN"/>
    <property type="match status" value="1"/>
</dbReference>
<comment type="similarity">
    <text evidence="1">Belongs to the bactofilin family.</text>
</comment>
<proteinExistence type="inferred from homology"/>
<reference evidence="2" key="2">
    <citation type="journal article" date="2007" name="Proc. Natl. Acad. Sci. U.S.A.">
        <title>Proteorhodopsin photosystem gene expression enables photophosphorylation in a heterologous host.</title>
        <authorList>
            <person name="Martinez A."/>
            <person name="Bradley A.S."/>
            <person name="Waldbauer J.R."/>
            <person name="Summons R.E."/>
            <person name="Delong E.F."/>
        </authorList>
    </citation>
    <scope>NUCLEOTIDE SEQUENCE</scope>
</reference>
<sequence>MSETVSRKSVIGAGATFTGKLVKASALDIHGEVNADVSTDRLHLHEGARLAGDLDIKLGVFAGEYKGRMRASSVWVMRTARIFGEIEYNALQMDRGAALNCHILHNWVELKDAGIDPLEITEAGFLTDLHDLGPSDKTDSQASDE</sequence>
<gene>
    <name evidence="2" type="ORF">ALOHA_HF1019P19.10</name>
</gene>
<accession>A4GID7</accession>
<dbReference type="AlphaFoldDB" id="A4GID7"/>
<dbReference type="PANTHER" id="PTHR35024:SF4">
    <property type="entry name" value="POLYMER-FORMING CYTOSKELETAL PROTEIN"/>
    <property type="match status" value="1"/>
</dbReference>
<organism evidence="2">
    <name type="scientific">uncultured marine bacterium HF10_19P19</name>
    <dbReference type="NCBI Taxonomy" id="413067"/>
    <lineage>
        <taxon>Bacteria</taxon>
        <taxon>environmental samples</taxon>
    </lineage>
</organism>
<reference evidence="2" key="1">
    <citation type="journal article" date="2007" name="Environ. Microbiol.">
        <title>Proteorhodopsin photosystem gene clusters exhibit co-evolutionary trends and shared ancestry among diverse marine microbial phyla.</title>
        <authorList>
            <person name="McCarren J."/>
            <person name="Delong E.F."/>
        </authorList>
    </citation>
    <scope>NUCLEOTIDE SEQUENCE</scope>
</reference>
<dbReference type="InterPro" id="IPR007607">
    <property type="entry name" value="BacA/B"/>
</dbReference>